<feature type="region of interest" description="Disordered" evidence="1">
    <location>
        <begin position="78"/>
        <end position="101"/>
    </location>
</feature>
<evidence type="ECO:0000256" key="1">
    <source>
        <dbReference type="SAM" id="MobiDB-lite"/>
    </source>
</evidence>
<gene>
    <name evidence="2" type="ORF">PLEPLA_LOCUS40881</name>
</gene>
<sequence>MDQCWQQRSTQRAISFTQDVSAQTDVYGSRQADAVVLGSSVSPSCEENKFFSHLPTLPCTITFYLLMSRRPRFLQECSDSGWNSSEHLSCSSDSGHPCQPP</sequence>
<feature type="compositionally biased region" description="Polar residues" evidence="1">
    <location>
        <begin position="78"/>
        <end position="94"/>
    </location>
</feature>
<protein>
    <submittedName>
        <fullName evidence="2">Uncharacterized protein</fullName>
    </submittedName>
</protein>
<accession>A0A9N7VRR0</accession>
<dbReference type="AlphaFoldDB" id="A0A9N7VRR0"/>
<comment type="caution">
    <text evidence="2">The sequence shown here is derived from an EMBL/GenBank/DDBJ whole genome shotgun (WGS) entry which is preliminary data.</text>
</comment>
<dbReference type="Proteomes" id="UP001153269">
    <property type="component" value="Unassembled WGS sequence"/>
</dbReference>
<dbReference type="EMBL" id="CADEAL010004158">
    <property type="protein sequence ID" value="CAB1453131.1"/>
    <property type="molecule type" value="Genomic_DNA"/>
</dbReference>
<reference evidence="2" key="1">
    <citation type="submission" date="2020-03" db="EMBL/GenBank/DDBJ databases">
        <authorList>
            <person name="Weist P."/>
        </authorList>
    </citation>
    <scope>NUCLEOTIDE SEQUENCE</scope>
</reference>
<keyword evidence="3" id="KW-1185">Reference proteome</keyword>
<name>A0A9N7VRR0_PLEPL</name>
<evidence type="ECO:0000313" key="3">
    <source>
        <dbReference type="Proteomes" id="UP001153269"/>
    </source>
</evidence>
<organism evidence="2 3">
    <name type="scientific">Pleuronectes platessa</name>
    <name type="common">European plaice</name>
    <dbReference type="NCBI Taxonomy" id="8262"/>
    <lineage>
        <taxon>Eukaryota</taxon>
        <taxon>Metazoa</taxon>
        <taxon>Chordata</taxon>
        <taxon>Craniata</taxon>
        <taxon>Vertebrata</taxon>
        <taxon>Euteleostomi</taxon>
        <taxon>Actinopterygii</taxon>
        <taxon>Neopterygii</taxon>
        <taxon>Teleostei</taxon>
        <taxon>Neoteleostei</taxon>
        <taxon>Acanthomorphata</taxon>
        <taxon>Carangaria</taxon>
        <taxon>Pleuronectiformes</taxon>
        <taxon>Pleuronectoidei</taxon>
        <taxon>Pleuronectidae</taxon>
        <taxon>Pleuronectes</taxon>
    </lineage>
</organism>
<evidence type="ECO:0000313" key="2">
    <source>
        <dbReference type="EMBL" id="CAB1453131.1"/>
    </source>
</evidence>
<proteinExistence type="predicted"/>